<feature type="transmembrane region" description="Helical" evidence="1">
    <location>
        <begin position="525"/>
        <end position="545"/>
    </location>
</feature>
<dbReference type="AlphaFoldDB" id="U6LMY1"/>
<protein>
    <submittedName>
        <fullName evidence="2">Uncharacterized protein</fullName>
    </submittedName>
</protein>
<organism evidence="2 3">
    <name type="scientific">Eimeria brunetti</name>
    <dbReference type="NCBI Taxonomy" id="51314"/>
    <lineage>
        <taxon>Eukaryota</taxon>
        <taxon>Sar</taxon>
        <taxon>Alveolata</taxon>
        <taxon>Apicomplexa</taxon>
        <taxon>Conoidasida</taxon>
        <taxon>Coccidia</taxon>
        <taxon>Eucoccidiorida</taxon>
        <taxon>Eimeriorina</taxon>
        <taxon>Eimeriidae</taxon>
        <taxon>Eimeria</taxon>
    </lineage>
</organism>
<reference evidence="2" key="1">
    <citation type="submission" date="2013-10" db="EMBL/GenBank/DDBJ databases">
        <title>Genomic analysis of the causative agents of coccidiosis in chickens.</title>
        <authorList>
            <person name="Reid A.J."/>
            <person name="Blake D."/>
            <person name="Billington K."/>
            <person name="Browne H."/>
            <person name="Dunn M."/>
            <person name="Hung S."/>
            <person name="Kawahara F."/>
            <person name="Miranda-Saavedra D."/>
            <person name="Mourier T."/>
            <person name="Nagra H."/>
            <person name="Otto T.D."/>
            <person name="Rawlings N."/>
            <person name="Sanchez A."/>
            <person name="Sanders M."/>
            <person name="Subramaniam C."/>
            <person name="Tay Y."/>
            <person name="Dear P."/>
            <person name="Doerig C."/>
            <person name="Gruber A."/>
            <person name="Parkinson J."/>
            <person name="Shirley M."/>
            <person name="Wan K.L."/>
            <person name="Berriman M."/>
            <person name="Tomley F."/>
            <person name="Pain A."/>
        </authorList>
    </citation>
    <scope>NUCLEOTIDE SEQUENCE [LARGE SCALE GENOMIC DNA]</scope>
    <source>
        <strain evidence="2">Houghton</strain>
    </source>
</reference>
<keyword evidence="1" id="KW-0812">Transmembrane</keyword>
<dbReference type="OrthoDB" id="346590at2759"/>
<keyword evidence="3" id="KW-1185">Reference proteome</keyword>
<feature type="transmembrane region" description="Helical" evidence="1">
    <location>
        <begin position="395"/>
        <end position="414"/>
    </location>
</feature>
<name>U6LMY1_9EIME</name>
<feature type="transmembrane region" description="Helical" evidence="1">
    <location>
        <begin position="341"/>
        <end position="365"/>
    </location>
</feature>
<evidence type="ECO:0000313" key="3">
    <source>
        <dbReference type="Proteomes" id="UP000030750"/>
    </source>
</evidence>
<proteinExistence type="predicted"/>
<gene>
    <name evidence="2" type="ORF">EBH_0057800</name>
</gene>
<dbReference type="EMBL" id="HG711508">
    <property type="protein sequence ID" value="CDJ49165.1"/>
    <property type="molecule type" value="Genomic_DNA"/>
</dbReference>
<keyword evidence="1" id="KW-1133">Transmembrane helix</keyword>
<feature type="transmembrane region" description="Helical" evidence="1">
    <location>
        <begin position="426"/>
        <end position="446"/>
    </location>
</feature>
<dbReference type="Proteomes" id="UP000030750">
    <property type="component" value="Unassembled WGS sequence"/>
</dbReference>
<feature type="transmembrane region" description="Helical" evidence="1">
    <location>
        <begin position="498"/>
        <end position="519"/>
    </location>
</feature>
<evidence type="ECO:0000313" key="2">
    <source>
        <dbReference type="EMBL" id="CDJ49165.1"/>
    </source>
</evidence>
<dbReference type="VEuPathDB" id="ToxoDB:EBH_0057800"/>
<accession>U6LMY1</accession>
<feature type="transmembrane region" description="Helical" evidence="1">
    <location>
        <begin position="472"/>
        <end position="491"/>
    </location>
</feature>
<feature type="transmembrane region" description="Helical" evidence="1">
    <location>
        <begin position="15"/>
        <end position="35"/>
    </location>
</feature>
<keyword evidence="1" id="KW-0472">Membrane</keyword>
<evidence type="ECO:0000256" key="1">
    <source>
        <dbReference type="SAM" id="Phobius"/>
    </source>
</evidence>
<reference evidence="2" key="2">
    <citation type="submission" date="2013-10" db="EMBL/GenBank/DDBJ databases">
        <authorList>
            <person name="Aslett M."/>
        </authorList>
    </citation>
    <scope>NUCLEOTIDE SEQUENCE [LARGE SCALE GENOMIC DNA]</scope>
    <source>
        <strain evidence="2">Houghton</strain>
    </source>
</reference>
<sequence length="618" mass="70269">MVTVSDFAWGVMPPLLVVLKSFASFAGAAIGHLGYRMVQVFYRQLREPMRTSLPVFGCFGFGADYRNNVKYTGSPKPRLKETRHFLPHRIRRQPPILKGDLLHLRKKPSLQQLLFWFTRNELGGSSSTPKLLYRGAGSCTGEGTRRYWTKMDSFSPLFYQAARRRLTLWKDDMLLHVTKIEDTGVWNEENKARVFVVPRCHYGYVDSKWYLDIRLPGAVGSAGVLAGRSLQSDLENLTGARMDPWRNDVSLESMNALPEQLNHFPKEESQWCNCLRHLCPAESHQREDKRELYNHCGVCEKSVRPKLKLGIFEDSAIERWYLLWRAEHIVGFYKETCHLNLLICFLQCLFGIAKAYLAQCLYLAVERYKGQNPAQLEFLGVRLQTPSCRKTFSAVWRPVLQFALLSALILPMKLMDRRGGKNAWKFQLLALGQAVTYVAFVFSELLEGCFIMTKGHVFTAATKIPQGVELNFVLGSHLVLPLFSVALTVHLRRIPELAILFTSIGSAVVTVVILTFVGWDFKVMAFFMLGRTLYAIFVIMVARAFENVRRQLFASQVLPFLMYLSVLANSQRVQDLCAIRTEQNYCGSHRADSTISAGEEGYLTAASIIQHAYSPPSS</sequence>